<name>A0A645JH39_9ZZZZ</name>
<proteinExistence type="predicted"/>
<organism evidence="2">
    <name type="scientific">bioreactor metagenome</name>
    <dbReference type="NCBI Taxonomy" id="1076179"/>
    <lineage>
        <taxon>unclassified sequences</taxon>
        <taxon>metagenomes</taxon>
        <taxon>ecological metagenomes</taxon>
    </lineage>
</organism>
<dbReference type="AlphaFoldDB" id="A0A645JH39"/>
<evidence type="ECO:0000256" key="1">
    <source>
        <dbReference type="SAM" id="MobiDB-lite"/>
    </source>
</evidence>
<accession>A0A645JH39</accession>
<feature type="region of interest" description="Disordered" evidence="1">
    <location>
        <begin position="83"/>
        <end position="112"/>
    </location>
</feature>
<reference evidence="2" key="1">
    <citation type="submission" date="2019-08" db="EMBL/GenBank/DDBJ databases">
        <authorList>
            <person name="Kucharzyk K."/>
            <person name="Murdoch R.W."/>
            <person name="Higgins S."/>
            <person name="Loffler F."/>
        </authorList>
    </citation>
    <scope>NUCLEOTIDE SEQUENCE</scope>
</reference>
<comment type="caution">
    <text evidence="2">The sequence shown here is derived from an EMBL/GenBank/DDBJ whole genome shotgun (WGS) entry which is preliminary data.</text>
</comment>
<gene>
    <name evidence="2" type="ORF">SDC9_210759</name>
</gene>
<protein>
    <submittedName>
        <fullName evidence="2">Uncharacterized protein</fullName>
    </submittedName>
</protein>
<feature type="region of interest" description="Disordered" evidence="1">
    <location>
        <begin position="1"/>
        <end position="30"/>
    </location>
</feature>
<dbReference type="EMBL" id="VSSQ01141794">
    <property type="protein sequence ID" value="MPN63005.1"/>
    <property type="molecule type" value="Genomic_DNA"/>
</dbReference>
<evidence type="ECO:0000313" key="2">
    <source>
        <dbReference type="EMBL" id="MPN63005.1"/>
    </source>
</evidence>
<sequence length="112" mass="11495">MQNAAEGDGRDKQGCRAANPQGHGRGLPVPPAFGCLPSVGQPVAKAQAATPQQQAIDHQRRYGHAIAAQHENAIGLHAVGHMVGGHADQQPGRHGQHLRGVGVDVCNPGAGD</sequence>